<evidence type="ECO:0000259" key="9">
    <source>
        <dbReference type="PROSITE" id="PS50850"/>
    </source>
</evidence>
<feature type="transmembrane region" description="Helical" evidence="8">
    <location>
        <begin position="12"/>
        <end position="35"/>
    </location>
</feature>
<keyword evidence="5 8" id="KW-0812">Transmembrane</keyword>
<dbReference type="InterPro" id="IPR050189">
    <property type="entry name" value="MFS_Efflux_Transporters"/>
</dbReference>
<dbReference type="NCBIfam" id="TIGR00710">
    <property type="entry name" value="efflux_Bcr_CflA"/>
    <property type="match status" value="1"/>
</dbReference>
<dbReference type="OrthoDB" id="9800416at2"/>
<dbReference type="GO" id="GO:1990961">
    <property type="term" value="P:xenobiotic detoxification by transmembrane export across the plasma membrane"/>
    <property type="evidence" value="ECO:0007669"/>
    <property type="project" value="InterPro"/>
</dbReference>
<feature type="transmembrane region" description="Helical" evidence="8">
    <location>
        <begin position="79"/>
        <end position="98"/>
    </location>
</feature>
<keyword evidence="3 8" id="KW-0813">Transport</keyword>
<feature type="transmembrane region" description="Helical" evidence="8">
    <location>
        <begin position="47"/>
        <end position="67"/>
    </location>
</feature>
<evidence type="ECO:0000313" key="11">
    <source>
        <dbReference type="Proteomes" id="UP000442533"/>
    </source>
</evidence>
<feature type="domain" description="Major facilitator superfamily (MFS) profile" evidence="9">
    <location>
        <begin position="13"/>
        <end position="396"/>
    </location>
</feature>
<feature type="transmembrane region" description="Helical" evidence="8">
    <location>
        <begin position="344"/>
        <end position="364"/>
    </location>
</feature>
<feature type="transmembrane region" description="Helical" evidence="8">
    <location>
        <begin position="251"/>
        <end position="268"/>
    </location>
</feature>
<evidence type="ECO:0000256" key="5">
    <source>
        <dbReference type="ARBA" id="ARBA00022692"/>
    </source>
</evidence>
<accession>A0A844H9T9</accession>
<comment type="subcellular location">
    <subcellularLocation>
        <location evidence="8">Cell inner membrane</location>
        <topology evidence="8">Multi-pass membrane protein</topology>
    </subcellularLocation>
    <subcellularLocation>
        <location evidence="1">Cell membrane</location>
        <topology evidence="1">Multi-pass membrane protein</topology>
    </subcellularLocation>
</comment>
<dbReference type="EMBL" id="WMIF01000031">
    <property type="protein sequence ID" value="MTH36221.1"/>
    <property type="molecule type" value="Genomic_DNA"/>
</dbReference>
<dbReference type="InterPro" id="IPR020846">
    <property type="entry name" value="MFS_dom"/>
</dbReference>
<organism evidence="10 11">
    <name type="scientific">Paracoccus limosus</name>
    <dbReference type="NCBI Taxonomy" id="913252"/>
    <lineage>
        <taxon>Bacteria</taxon>
        <taxon>Pseudomonadati</taxon>
        <taxon>Pseudomonadota</taxon>
        <taxon>Alphaproteobacteria</taxon>
        <taxon>Rhodobacterales</taxon>
        <taxon>Paracoccaceae</taxon>
        <taxon>Paracoccus</taxon>
    </lineage>
</organism>
<dbReference type="SUPFAM" id="SSF103473">
    <property type="entry name" value="MFS general substrate transporter"/>
    <property type="match status" value="1"/>
</dbReference>
<dbReference type="RefSeq" id="WP_155065739.1">
    <property type="nucleotide sequence ID" value="NZ_WMIF01000031.1"/>
</dbReference>
<feature type="transmembrane region" description="Helical" evidence="8">
    <location>
        <begin position="104"/>
        <end position="124"/>
    </location>
</feature>
<dbReference type="PRINTS" id="PR01035">
    <property type="entry name" value="TCRTETA"/>
</dbReference>
<feature type="transmembrane region" description="Helical" evidence="8">
    <location>
        <begin position="280"/>
        <end position="300"/>
    </location>
</feature>
<dbReference type="InterPro" id="IPR004812">
    <property type="entry name" value="Efflux_drug-R_Bcr/CmlA"/>
</dbReference>
<feature type="transmembrane region" description="Helical" evidence="8">
    <location>
        <begin position="164"/>
        <end position="186"/>
    </location>
</feature>
<feature type="transmembrane region" description="Helical" evidence="8">
    <location>
        <begin position="306"/>
        <end position="323"/>
    </location>
</feature>
<feature type="transmembrane region" description="Helical" evidence="8">
    <location>
        <begin position="213"/>
        <end position="231"/>
    </location>
</feature>
<dbReference type="PROSITE" id="PS50850">
    <property type="entry name" value="MFS"/>
    <property type="match status" value="1"/>
</dbReference>
<evidence type="ECO:0000256" key="1">
    <source>
        <dbReference type="ARBA" id="ARBA00004651"/>
    </source>
</evidence>
<reference evidence="10 11" key="1">
    <citation type="submission" date="2019-11" db="EMBL/GenBank/DDBJ databases">
        <authorList>
            <person name="Dong K."/>
        </authorList>
    </citation>
    <scope>NUCLEOTIDE SEQUENCE [LARGE SCALE GENOMIC DNA]</scope>
    <source>
        <strain evidence="10 11">JCM 17370</strain>
    </source>
</reference>
<dbReference type="GO" id="GO:0005886">
    <property type="term" value="C:plasma membrane"/>
    <property type="evidence" value="ECO:0007669"/>
    <property type="project" value="UniProtKB-SubCell"/>
</dbReference>
<evidence type="ECO:0000256" key="7">
    <source>
        <dbReference type="ARBA" id="ARBA00023136"/>
    </source>
</evidence>
<evidence type="ECO:0000256" key="4">
    <source>
        <dbReference type="ARBA" id="ARBA00022475"/>
    </source>
</evidence>
<dbReference type="Gene3D" id="1.20.1720.10">
    <property type="entry name" value="Multidrug resistance protein D"/>
    <property type="match status" value="1"/>
</dbReference>
<feature type="transmembrane region" description="Helical" evidence="8">
    <location>
        <begin position="136"/>
        <end position="158"/>
    </location>
</feature>
<keyword evidence="6 8" id="KW-1133">Transmembrane helix</keyword>
<dbReference type="InterPro" id="IPR011701">
    <property type="entry name" value="MFS"/>
</dbReference>
<comment type="caution">
    <text evidence="10">The sequence shown here is derived from an EMBL/GenBank/DDBJ whole genome shotgun (WGS) entry which is preliminary data.</text>
</comment>
<gene>
    <name evidence="10" type="ORF">GL279_16615</name>
</gene>
<proteinExistence type="inferred from homology"/>
<feature type="transmembrane region" description="Helical" evidence="8">
    <location>
        <begin position="370"/>
        <end position="393"/>
    </location>
</feature>
<dbReference type="PANTHER" id="PTHR43124">
    <property type="entry name" value="PURINE EFFLUX PUMP PBUE"/>
    <property type="match status" value="1"/>
</dbReference>
<protein>
    <recommendedName>
        <fullName evidence="8">Bcr/CflA family efflux transporter</fullName>
    </recommendedName>
</protein>
<keyword evidence="4" id="KW-1003">Cell membrane</keyword>
<comment type="similarity">
    <text evidence="2 8">Belongs to the major facilitator superfamily. Bcr/CmlA family.</text>
</comment>
<dbReference type="Pfam" id="PF07690">
    <property type="entry name" value="MFS_1"/>
    <property type="match status" value="1"/>
</dbReference>
<dbReference type="Proteomes" id="UP000442533">
    <property type="component" value="Unassembled WGS sequence"/>
</dbReference>
<sequence length="401" mass="41823">MSLPIPSSARPPSLFTLVAITGTGALAMNIFLPSLPDMARHFGVEYGVMQLAVSAFLAVSALLQLLCGPVSDRFGRRPVILGAFAIFVLATIGTLLAPTAGWFLAFRLTQAVVTTGFVLSRAVIRDMVPAERAASMIGYATMGMSLVPMIAPTLGGILDEIFGWRASFVTMGVLGSIVLLLCWFGLGETARGGGVPLRQQIATYPLLARSQRFWGYALAATRSAGAFYAYLGGAPFVGRQILHLSASEVGYWFAAPSVGYALGNFLSARFSTRFGMNRMMLAGAVICTLPLIMALLADLGGTRTPLVFFGSVAFMGLGNGMLLPNANAGMMSVRPELAGTASGLGGAMAVSGGAALAALAASFLHQDRGAAPLLAIMAGVSAGSILCTLWVIWRERRLLGG</sequence>
<keyword evidence="7 8" id="KW-0472">Membrane</keyword>
<keyword evidence="11" id="KW-1185">Reference proteome</keyword>
<dbReference type="InterPro" id="IPR036259">
    <property type="entry name" value="MFS_trans_sf"/>
</dbReference>
<evidence type="ECO:0000256" key="3">
    <source>
        <dbReference type="ARBA" id="ARBA00022448"/>
    </source>
</evidence>
<dbReference type="InterPro" id="IPR001958">
    <property type="entry name" value="Tet-R_TetA/multi-R_MdtG-like"/>
</dbReference>
<evidence type="ECO:0000256" key="6">
    <source>
        <dbReference type="ARBA" id="ARBA00022989"/>
    </source>
</evidence>
<evidence type="ECO:0000256" key="8">
    <source>
        <dbReference type="RuleBase" id="RU365088"/>
    </source>
</evidence>
<dbReference type="AlphaFoldDB" id="A0A844H9T9"/>
<name>A0A844H9T9_9RHOB</name>
<evidence type="ECO:0000313" key="10">
    <source>
        <dbReference type="EMBL" id="MTH36221.1"/>
    </source>
</evidence>
<dbReference type="PANTHER" id="PTHR43124:SF3">
    <property type="entry name" value="CHLORAMPHENICOL EFFLUX PUMP RV0191"/>
    <property type="match status" value="1"/>
</dbReference>
<dbReference type="CDD" id="cd17320">
    <property type="entry name" value="MFS_MdfA_MDR_like"/>
    <property type="match status" value="1"/>
</dbReference>
<evidence type="ECO:0000256" key="2">
    <source>
        <dbReference type="ARBA" id="ARBA00006236"/>
    </source>
</evidence>
<dbReference type="GO" id="GO:0042910">
    <property type="term" value="F:xenobiotic transmembrane transporter activity"/>
    <property type="evidence" value="ECO:0007669"/>
    <property type="project" value="InterPro"/>
</dbReference>
<keyword evidence="8" id="KW-0997">Cell inner membrane</keyword>